<dbReference type="InterPro" id="IPR006115">
    <property type="entry name" value="6PGDH_NADP-bd"/>
</dbReference>
<dbReference type="SUPFAM" id="SSF48179">
    <property type="entry name" value="6-phosphogluconate dehydrogenase C-terminal domain-like"/>
    <property type="match status" value="1"/>
</dbReference>
<dbReference type="GO" id="GO:0051287">
    <property type="term" value="F:NAD binding"/>
    <property type="evidence" value="ECO:0007669"/>
    <property type="project" value="InterPro"/>
</dbReference>
<dbReference type="InterPro" id="IPR015815">
    <property type="entry name" value="HIBADH-related"/>
</dbReference>
<evidence type="ECO:0000256" key="3">
    <source>
        <dbReference type="ARBA" id="ARBA00023027"/>
    </source>
</evidence>
<feature type="domain" description="3-hydroxyisobutyrate dehydrogenase-like NAD-binding" evidence="6">
    <location>
        <begin position="190"/>
        <end position="310"/>
    </location>
</feature>
<comment type="caution">
    <text evidence="7">The sequence shown here is derived from an EMBL/GenBank/DDBJ whole genome shotgun (WGS) entry which is preliminary data.</text>
</comment>
<comment type="similarity">
    <text evidence="1">Belongs to the HIBADH-related family.</text>
</comment>
<sequence>MLPQCVRIKWTVEQGKSRKGRTAMELKRIGFIGTGIMGEAMAAHLMEAGYEVSVYNRTKAKADRLVEKGAKWCEDPQKCAEDQDVVISIVGYPRDVEEVYLGSQGILKGAKKGAYLIDMTTSSPALAERIFKEAEKLGFHSMDAPVTGGDTGAKAGTLTILAGGRKEDFDAVLPVFQAMGKNIRYMGPAGAGQKTKLCNQIAIAGALSGACEALTYARACGLEVDQVLEAISSGAAGSFQLSNVAAKGAGGDWAPGFMLKHFIKDMKLSRESSNSCGLSLDVLRQVLKEAESLEQQGQGDLGTQTLLNYYWDWSK</sequence>
<dbReference type="AlphaFoldDB" id="A0A9D2RLF4"/>
<reference evidence="7" key="2">
    <citation type="submission" date="2021-04" db="EMBL/GenBank/DDBJ databases">
        <authorList>
            <person name="Gilroy R."/>
        </authorList>
    </citation>
    <scope>NUCLEOTIDE SEQUENCE</scope>
    <source>
        <strain evidence="7">CHK188-4685</strain>
    </source>
</reference>
<dbReference type="Pfam" id="PF03446">
    <property type="entry name" value="NAD_binding_2"/>
    <property type="match status" value="1"/>
</dbReference>
<feature type="domain" description="6-phosphogluconate dehydrogenase NADP-binding" evidence="5">
    <location>
        <begin position="28"/>
        <end position="187"/>
    </location>
</feature>
<dbReference type="GO" id="GO:0050661">
    <property type="term" value="F:NADP binding"/>
    <property type="evidence" value="ECO:0007669"/>
    <property type="project" value="InterPro"/>
</dbReference>
<dbReference type="SUPFAM" id="SSF51735">
    <property type="entry name" value="NAD(P)-binding Rossmann-fold domains"/>
    <property type="match status" value="1"/>
</dbReference>
<dbReference type="Gene3D" id="1.10.1040.10">
    <property type="entry name" value="N-(1-d-carboxylethyl)-l-norvaline Dehydrogenase, domain 2"/>
    <property type="match status" value="1"/>
</dbReference>
<name>A0A9D2RLF4_9FIRM</name>
<dbReference type="Proteomes" id="UP000886804">
    <property type="component" value="Unassembled WGS sequence"/>
</dbReference>
<dbReference type="PANTHER" id="PTHR43060">
    <property type="entry name" value="3-HYDROXYISOBUTYRATE DEHYDROGENASE-LIKE 1, MITOCHONDRIAL-RELATED"/>
    <property type="match status" value="1"/>
</dbReference>
<dbReference type="EMBL" id="DWYS01000115">
    <property type="protein sequence ID" value="HJB08075.1"/>
    <property type="molecule type" value="Genomic_DNA"/>
</dbReference>
<evidence type="ECO:0000259" key="6">
    <source>
        <dbReference type="Pfam" id="PF14833"/>
    </source>
</evidence>
<evidence type="ECO:0000256" key="2">
    <source>
        <dbReference type="ARBA" id="ARBA00023002"/>
    </source>
</evidence>
<evidence type="ECO:0000256" key="1">
    <source>
        <dbReference type="ARBA" id="ARBA00009080"/>
    </source>
</evidence>
<protein>
    <submittedName>
        <fullName evidence="7">NAD(P)-dependent oxidoreductase</fullName>
    </submittedName>
</protein>
<evidence type="ECO:0000313" key="8">
    <source>
        <dbReference type="Proteomes" id="UP000886804"/>
    </source>
</evidence>
<gene>
    <name evidence="7" type="ORF">H9716_09490</name>
</gene>
<dbReference type="PIRSF" id="PIRSF000103">
    <property type="entry name" value="HIBADH"/>
    <property type="match status" value="1"/>
</dbReference>
<dbReference type="InterPro" id="IPR008927">
    <property type="entry name" value="6-PGluconate_DH-like_C_sf"/>
</dbReference>
<dbReference type="Pfam" id="PF14833">
    <property type="entry name" value="NAD_binding_11"/>
    <property type="match status" value="1"/>
</dbReference>
<dbReference type="GO" id="GO:0016491">
    <property type="term" value="F:oxidoreductase activity"/>
    <property type="evidence" value="ECO:0007669"/>
    <property type="project" value="UniProtKB-KW"/>
</dbReference>
<reference evidence="7" key="1">
    <citation type="journal article" date="2021" name="PeerJ">
        <title>Extensive microbial diversity within the chicken gut microbiome revealed by metagenomics and culture.</title>
        <authorList>
            <person name="Gilroy R."/>
            <person name="Ravi A."/>
            <person name="Getino M."/>
            <person name="Pursley I."/>
            <person name="Horton D.L."/>
            <person name="Alikhan N.F."/>
            <person name="Baker D."/>
            <person name="Gharbi K."/>
            <person name="Hall N."/>
            <person name="Watson M."/>
            <person name="Adriaenssens E.M."/>
            <person name="Foster-Nyarko E."/>
            <person name="Jarju S."/>
            <person name="Secka A."/>
            <person name="Antonio M."/>
            <person name="Oren A."/>
            <person name="Chaudhuri R.R."/>
            <person name="La Ragione R."/>
            <person name="Hildebrand F."/>
            <person name="Pallen M.J."/>
        </authorList>
    </citation>
    <scope>NUCLEOTIDE SEQUENCE</scope>
    <source>
        <strain evidence="7">CHK188-4685</strain>
    </source>
</reference>
<dbReference type="PANTHER" id="PTHR43060:SF15">
    <property type="entry name" value="3-HYDROXYISOBUTYRATE DEHYDROGENASE-LIKE 1, MITOCHONDRIAL-RELATED"/>
    <property type="match status" value="1"/>
</dbReference>
<dbReference type="InterPro" id="IPR029154">
    <property type="entry name" value="HIBADH-like_NADP-bd"/>
</dbReference>
<evidence type="ECO:0000259" key="5">
    <source>
        <dbReference type="Pfam" id="PF03446"/>
    </source>
</evidence>
<dbReference type="Gene3D" id="3.40.50.720">
    <property type="entry name" value="NAD(P)-binding Rossmann-like Domain"/>
    <property type="match status" value="1"/>
</dbReference>
<organism evidence="7 8">
    <name type="scientific">Candidatus Enterocloster faecavium</name>
    <dbReference type="NCBI Taxonomy" id="2838560"/>
    <lineage>
        <taxon>Bacteria</taxon>
        <taxon>Bacillati</taxon>
        <taxon>Bacillota</taxon>
        <taxon>Clostridia</taxon>
        <taxon>Lachnospirales</taxon>
        <taxon>Lachnospiraceae</taxon>
        <taxon>Enterocloster</taxon>
    </lineage>
</organism>
<dbReference type="InterPro" id="IPR013328">
    <property type="entry name" value="6PGD_dom2"/>
</dbReference>
<proteinExistence type="inferred from homology"/>
<accession>A0A9D2RLF4</accession>
<keyword evidence="2" id="KW-0560">Oxidoreductase</keyword>
<feature type="active site" evidence="4">
    <location>
        <position position="196"/>
    </location>
</feature>
<dbReference type="InterPro" id="IPR036291">
    <property type="entry name" value="NAD(P)-bd_dom_sf"/>
</dbReference>
<evidence type="ECO:0000256" key="4">
    <source>
        <dbReference type="PIRSR" id="PIRSR000103-1"/>
    </source>
</evidence>
<evidence type="ECO:0000313" key="7">
    <source>
        <dbReference type="EMBL" id="HJB08075.1"/>
    </source>
</evidence>
<keyword evidence="3" id="KW-0520">NAD</keyword>